<dbReference type="SUPFAM" id="SSF51905">
    <property type="entry name" value="FAD/NAD(P)-binding domain"/>
    <property type="match status" value="1"/>
</dbReference>
<dbReference type="AlphaFoldDB" id="A0AAD9Z3J2"/>
<gene>
    <name evidence="2" type="ORF">OEA41_002721</name>
</gene>
<dbReference type="PANTHER" id="PTHR43734">
    <property type="entry name" value="PHYTOENE DESATURASE"/>
    <property type="match status" value="1"/>
</dbReference>
<proteinExistence type="predicted"/>
<dbReference type="Pfam" id="PF13450">
    <property type="entry name" value="NAD_binding_8"/>
    <property type="match status" value="1"/>
</dbReference>
<keyword evidence="3" id="KW-1185">Reference proteome</keyword>
<protein>
    <recommendedName>
        <fullName evidence="4">UDP-galactopyranose mutase</fullName>
    </recommendedName>
</protein>
<dbReference type="Gene3D" id="3.50.50.60">
    <property type="entry name" value="FAD/NAD(P)-binding domain"/>
    <property type="match status" value="1"/>
</dbReference>
<dbReference type="Proteomes" id="UP001276659">
    <property type="component" value="Unassembled WGS sequence"/>
</dbReference>
<comment type="caution">
    <text evidence="2">The sequence shown here is derived from an EMBL/GenBank/DDBJ whole genome shotgun (WGS) entry which is preliminary data.</text>
</comment>
<dbReference type="PANTHER" id="PTHR43734:SF4">
    <property type="entry name" value="AMINE OXIDASE DOMAIN-CONTAINING PROTEIN"/>
    <property type="match status" value="1"/>
</dbReference>
<feature type="compositionally biased region" description="Basic residues" evidence="1">
    <location>
        <begin position="540"/>
        <end position="549"/>
    </location>
</feature>
<evidence type="ECO:0000256" key="1">
    <source>
        <dbReference type="SAM" id="MobiDB-lite"/>
    </source>
</evidence>
<dbReference type="EMBL" id="JASNWA010000008">
    <property type="protein sequence ID" value="KAK3170640.1"/>
    <property type="molecule type" value="Genomic_DNA"/>
</dbReference>
<evidence type="ECO:0000313" key="3">
    <source>
        <dbReference type="Proteomes" id="UP001276659"/>
    </source>
</evidence>
<dbReference type="FunFam" id="3.50.50.60:FF:000220">
    <property type="entry name" value="UDP-galactopyranose mutase"/>
    <property type="match status" value="1"/>
</dbReference>
<name>A0AAD9Z3J2_9LECA</name>
<feature type="region of interest" description="Disordered" evidence="1">
    <location>
        <begin position="509"/>
        <end position="549"/>
    </location>
</feature>
<accession>A0AAD9Z3J2</accession>
<reference evidence="2" key="1">
    <citation type="submission" date="2022-11" db="EMBL/GenBank/DDBJ databases">
        <title>Chromosomal genome sequence assembly and mating type (MAT) locus characterization of the leprose asexual lichenized fungus Lepraria neglecta (Nyl.) Erichsen.</title>
        <authorList>
            <person name="Allen J.L."/>
            <person name="Pfeffer B."/>
        </authorList>
    </citation>
    <scope>NUCLEOTIDE SEQUENCE</scope>
    <source>
        <strain evidence="2">Allen 5258</strain>
    </source>
</reference>
<dbReference type="InterPro" id="IPR036188">
    <property type="entry name" value="FAD/NAD-bd_sf"/>
</dbReference>
<evidence type="ECO:0008006" key="4">
    <source>
        <dbReference type="Google" id="ProtNLM"/>
    </source>
</evidence>
<sequence>MTKPDTSVDVLVIGAGPTGLGAAKRLNQLGGPSWMIIDSNETPGGLASTDVTPEGFLYDVGGHVIFSHYKYFDDCIDEALPKEDDWYTHQRISYVRCKNLWVPYPFQNNISMLPKKEQVDCMDGMIDAALEARVSNTKPKTFDEWIVRMMGTGIADVFMRPYNFKVWAVPTTKMQCQWLGERVAAPDLKTVTKNVILQKTAGNWGPNATFRFPAHGGTGSIWIAVANTLPKENTKFGSHATVAKVDADGKFVTLESGKTIGYEKLINTMGVDSLVEKMGDKSLISLSKDLFYSSTHVIGVGIRGQRPERIGDKCWLYFPDMDCPFYRATIFSNYSPNNQPQASTKLPTMQLASGEKPSNTSAQEGPYWSIMLEVSESSMKPVDNANILADCIKGLVVTEMLKPTDEIVSTYHRRFDHGYPTPTLEREGVLTQLLPKLQGKDIYSRGRFGSWRYEVGNQDHSFMLGVEATDHIVNGAAELTLNYPDFVNGRVNHERRLVDGAQFFKSRKGIRDEGKPLKPQTNGVDMANGGGSPKQEKTAHGRKKSMGKA</sequence>
<organism evidence="2 3">
    <name type="scientific">Lepraria neglecta</name>
    <dbReference type="NCBI Taxonomy" id="209136"/>
    <lineage>
        <taxon>Eukaryota</taxon>
        <taxon>Fungi</taxon>
        <taxon>Dikarya</taxon>
        <taxon>Ascomycota</taxon>
        <taxon>Pezizomycotina</taxon>
        <taxon>Lecanoromycetes</taxon>
        <taxon>OSLEUM clade</taxon>
        <taxon>Lecanoromycetidae</taxon>
        <taxon>Lecanorales</taxon>
        <taxon>Lecanorineae</taxon>
        <taxon>Stereocaulaceae</taxon>
        <taxon>Lepraria</taxon>
    </lineage>
</organism>
<evidence type="ECO:0000313" key="2">
    <source>
        <dbReference type="EMBL" id="KAK3170640.1"/>
    </source>
</evidence>